<dbReference type="AlphaFoldDB" id="A0A1J7J491"/>
<dbReference type="Gene3D" id="1.20.1280.50">
    <property type="match status" value="1"/>
</dbReference>
<dbReference type="CDD" id="cd09917">
    <property type="entry name" value="F-box_SF"/>
    <property type="match status" value="1"/>
</dbReference>
<organism evidence="5 6">
    <name type="scientific">Coniochaeta ligniaria NRRL 30616</name>
    <dbReference type="NCBI Taxonomy" id="1408157"/>
    <lineage>
        <taxon>Eukaryota</taxon>
        <taxon>Fungi</taxon>
        <taxon>Dikarya</taxon>
        <taxon>Ascomycota</taxon>
        <taxon>Pezizomycotina</taxon>
        <taxon>Sordariomycetes</taxon>
        <taxon>Sordariomycetidae</taxon>
        <taxon>Coniochaetales</taxon>
        <taxon>Coniochaetaceae</taxon>
        <taxon>Coniochaeta</taxon>
    </lineage>
</organism>
<comment type="pathway">
    <text evidence="1">Protein modification; protein ubiquitination.</text>
</comment>
<dbReference type="SMART" id="SM00256">
    <property type="entry name" value="FBOX"/>
    <property type="match status" value="1"/>
</dbReference>
<evidence type="ECO:0000256" key="3">
    <source>
        <dbReference type="SAM" id="MobiDB-lite"/>
    </source>
</evidence>
<evidence type="ECO:0000313" key="5">
    <source>
        <dbReference type="EMBL" id="OIW28097.1"/>
    </source>
</evidence>
<dbReference type="InterPro" id="IPR036047">
    <property type="entry name" value="F-box-like_dom_sf"/>
</dbReference>
<accession>A0A1J7J491</accession>
<sequence>MSRNSTQLTSDNMSLGEPIQNSSGVGPESEASISQGHPVPSDGGLIRGGTHGGTTADLVADNNNGHAAPKGKERATVHVDEWNWSPTGPCYLSTLPPELIDYVLSFLSPVDLAAVSSTCRDLYRLATTDHLWLPLVQANVPGIVLSSPSPCASFRDLYAAHDLRWFLPKHKLWFCDRDLTGKLIVTRYDPRTGNIEGYQLLAISNRTTFHHWQMDDDVIIHSFEPQLKLHIDRPVLRFEPARSEREREQDHSGITITRIPVRNGIVSNPTEQPSRSNDVADLSSRVTETNRFRAEMPLMLDSGYPMISSDFMCSNFMLARSLSPDAASRRLRPGFPYGNIWPPPVVPAHRRVAGARVHSLDMSPLSDEDIPSCRAETSDQAFRIRTWLEMRSGASRRRFRASNEDATRAAVVEETTGINIMELLFENMAHQPREPRRNPPSSMGLHIGEEISTYATLDPELYTPTARYPYRGIWVGDYSGHGCEFLLVHQPERDDDDFDLDIMPRQEGETDEDYAQRKIDETVYRGRLEAIKLTGDPNVPRGEYTFIVEDLGPAGFVRTIQEAPFHGARVVKSKGHVAGTGFVNDKYIESQLILTSHDRLAQYWVGFGHISFFERVNIDDFIKV</sequence>
<feature type="compositionally biased region" description="Polar residues" evidence="3">
    <location>
        <begin position="1"/>
        <end position="24"/>
    </location>
</feature>
<dbReference type="GO" id="GO:0016567">
    <property type="term" value="P:protein ubiquitination"/>
    <property type="evidence" value="ECO:0007669"/>
    <property type="project" value="UniProtKB-UniPathway"/>
</dbReference>
<dbReference type="SUPFAM" id="SSF81383">
    <property type="entry name" value="F-box domain"/>
    <property type="match status" value="1"/>
</dbReference>
<keyword evidence="2" id="KW-0833">Ubl conjugation pathway</keyword>
<evidence type="ECO:0000313" key="6">
    <source>
        <dbReference type="Proteomes" id="UP000182658"/>
    </source>
</evidence>
<feature type="domain" description="F-box" evidence="4">
    <location>
        <begin position="89"/>
        <end position="135"/>
    </location>
</feature>
<feature type="region of interest" description="Disordered" evidence="3">
    <location>
        <begin position="1"/>
        <end position="74"/>
    </location>
</feature>
<feature type="compositionally biased region" description="Polar residues" evidence="3">
    <location>
        <begin position="265"/>
        <end position="277"/>
    </location>
</feature>
<dbReference type="STRING" id="1408157.A0A1J7J491"/>
<dbReference type="PANTHER" id="PTHR10706">
    <property type="entry name" value="F-BOX FAMILY PROTEIN"/>
    <property type="match status" value="1"/>
</dbReference>
<dbReference type="EMBL" id="KV875099">
    <property type="protein sequence ID" value="OIW28097.1"/>
    <property type="molecule type" value="Genomic_DNA"/>
</dbReference>
<dbReference type="PANTHER" id="PTHR10706:SF130">
    <property type="entry name" value="F-BOX ONLY PROTEIN 31"/>
    <property type="match status" value="1"/>
</dbReference>
<evidence type="ECO:0000259" key="4">
    <source>
        <dbReference type="PROSITE" id="PS50181"/>
    </source>
</evidence>
<dbReference type="Proteomes" id="UP000182658">
    <property type="component" value="Unassembled WGS sequence"/>
</dbReference>
<dbReference type="OrthoDB" id="722566at2759"/>
<reference evidence="5 6" key="1">
    <citation type="submission" date="2016-10" db="EMBL/GenBank/DDBJ databases">
        <title>Draft genome sequence of Coniochaeta ligniaria NRRL30616, a lignocellulolytic fungus for bioabatement of inhibitors in plant biomass hydrolysates.</title>
        <authorList>
            <consortium name="DOE Joint Genome Institute"/>
            <person name="Jimenez D.J."/>
            <person name="Hector R.E."/>
            <person name="Riley R."/>
            <person name="Sun H."/>
            <person name="Grigoriev I.V."/>
            <person name="Van Elsas J.D."/>
            <person name="Nichols N.N."/>
        </authorList>
    </citation>
    <scope>NUCLEOTIDE SEQUENCE [LARGE SCALE GENOMIC DNA]</scope>
    <source>
        <strain evidence="5 6">NRRL 30616</strain>
    </source>
</reference>
<evidence type="ECO:0000256" key="1">
    <source>
        <dbReference type="ARBA" id="ARBA00004906"/>
    </source>
</evidence>
<evidence type="ECO:0000256" key="2">
    <source>
        <dbReference type="ARBA" id="ARBA00022786"/>
    </source>
</evidence>
<dbReference type="InterPro" id="IPR045048">
    <property type="entry name" value="FBXO31/39"/>
</dbReference>
<feature type="region of interest" description="Disordered" evidence="3">
    <location>
        <begin position="264"/>
        <end position="283"/>
    </location>
</feature>
<gene>
    <name evidence="5" type="ORF">CONLIGDRAFT_462511</name>
</gene>
<name>A0A1J7J491_9PEZI</name>
<dbReference type="Pfam" id="PF12014">
    <property type="entry name" value="Cyclin_D1_bind"/>
    <property type="match status" value="1"/>
</dbReference>
<keyword evidence="6" id="KW-1185">Reference proteome</keyword>
<dbReference type="InterPro" id="IPR001810">
    <property type="entry name" value="F-box_dom"/>
</dbReference>
<dbReference type="Pfam" id="PF12937">
    <property type="entry name" value="F-box-like"/>
    <property type="match status" value="1"/>
</dbReference>
<dbReference type="PROSITE" id="PS50181">
    <property type="entry name" value="FBOX"/>
    <property type="match status" value="1"/>
</dbReference>
<dbReference type="InParanoid" id="A0A1J7J491"/>
<protein>
    <recommendedName>
        <fullName evidence="4">F-box domain-containing protein</fullName>
    </recommendedName>
</protein>
<proteinExistence type="predicted"/>
<dbReference type="UniPathway" id="UPA00143"/>